<feature type="transmembrane region" description="Helical" evidence="1">
    <location>
        <begin position="86"/>
        <end position="108"/>
    </location>
</feature>
<reference evidence="2 3" key="1">
    <citation type="journal article" date="2019" name="Nat. Ecol. Evol.">
        <title>Megaphylogeny resolves global patterns of mushroom evolution.</title>
        <authorList>
            <person name="Varga T."/>
            <person name="Krizsan K."/>
            <person name="Foldi C."/>
            <person name="Dima B."/>
            <person name="Sanchez-Garcia M."/>
            <person name="Sanchez-Ramirez S."/>
            <person name="Szollosi G.J."/>
            <person name="Szarkandi J.G."/>
            <person name="Papp V."/>
            <person name="Albert L."/>
            <person name="Andreopoulos W."/>
            <person name="Angelini C."/>
            <person name="Antonin V."/>
            <person name="Barry K.W."/>
            <person name="Bougher N.L."/>
            <person name="Buchanan P."/>
            <person name="Buyck B."/>
            <person name="Bense V."/>
            <person name="Catcheside P."/>
            <person name="Chovatia M."/>
            <person name="Cooper J."/>
            <person name="Damon W."/>
            <person name="Desjardin D."/>
            <person name="Finy P."/>
            <person name="Geml J."/>
            <person name="Haridas S."/>
            <person name="Hughes K."/>
            <person name="Justo A."/>
            <person name="Karasinski D."/>
            <person name="Kautmanova I."/>
            <person name="Kiss B."/>
            <person name="Kocsube S."/>
            <person name="Kotiranta H."/>
            <person name="LaButti K.M."/>
            <person name="Lechner B.E."/>
            <person name="Liimatainen K."/>
            <person name="Lipzen A."/>
            <person name="Lukacs Z."/>
            <person name="Mihaltcheva S."/>
            <person name="Morgado L.N."/>
            <person name="Niskanen T."/>
            <person name="Noordeloos M.E."/>
            <person name="Ohm R.A."/>
            <person name="Ortiz-Santana B."/>
            <person name="Ovrebo C."/>
            <person name="Racz N."/>
            <person name="Riley R."/>
            <person name="Savchenko A."/>
            <person name="Shiryaev A."/>
            <person name="Soop K."/>
            <person name="Spirin V."/>
            <person name="Szebenyi C."/>
            <person name="Tomsovsky M."/>
            <person name="Tulloss R.E."/>
            <person name="Uehling J."/>
            <person name="Grigoriev I.V."/>
            <person name="Vagvolgyi C."/>
            <person name="Papp T."/>
            <person name="Martin F.M."/>
            <person name="Miettinen O."/>
            <person name="Hibbett D.S."/>
            <person name="Nagy L.G."/>
        </authorList>
    </citation>
    <scope>NUCLEOTIDE SEQUENCE [LARGE SCALE GENOMIC DNA]</scope>
    <source>
        <strain evidence="2 3">CBS 166.37</strain>
    </source>
</reference>
<gene>
    <name evidence="2" type="ORF">BDQ12DRAFT_692274</name>
</gene>
<evidence type="ECO:0000313" key="3">
    <source>
        <dbReference type="Proteomes" id="UP000308652"/>
    </source>
</evidence>
<name>A0A5C3LIG5_9AGAR</name>
<organism evidence="2 3">
    <name type="scientific">Crucibulum laeve</name>
    <dbReference type="NCBI Taxonomy" id="68775"/>
    <lineage>
        <taxon>Eukaryota</taxon>
        <taxon>Fungi</taxon>
        <taxon>Dikarya</taxon>
        <taxon>Basidiomycota</taxon>
        <taxon>Agaricomycotina</taxon>
        <taxon>Agaricomycetes</taxon>
        <taxon>Agaricomycetidae</taxon>
        <taxon>Agaricales</taxon>
        <taxon>Agaricineae</taxon>
        <taxon>Nidulariaceae</taxon>
        <taxon>Crucibulum</taxon>
    </lineage>
</organism>
<evidence type="ECO:0000256" key="1">
    <source>
        <dbReference type="SAM" id="Phobius"/>
    </source>
</evidence>
<protein>
    <recommendedName>
        <fullName evidence="4">7TM GPCR serpentine receptor class x (Srx) domain-containing protein</fullName>
    </recommendedName>
</protein>
<keyword evidence="1" id="KW-0812">Transmembrane</keyword>
<dbReference type="OrthoDB" id="2973139at2759"/>
<keyword evidence="1" id="KW-0472">Membrane</keyword>
<proteinExistence type="predicted"/>
<dbReference type="AlphaFoldDB" id="A0A5C3LIG5"/>
<sequence length="114" mass="13164">MASTFRLNLGAIYTGSLVNMILYTTEFFQVCIYFSSKRTKKDPQFLKACVLFSLTMDTIATISTCAWSFLYSVIYWGNIKAVQRMYWATPLMIMTGAFSGLVAQFYLVHRYWVV</sequence>
<feature type="transmembrane region" description="Helical" evidence="1">
    <location>
        <begin position="12"/>
        <end position="36"/>
    </location>
</feature>
<dbReference type="Proteomes" id="UP000308652">
    <property type="component" value="Unassembled WGS sequence"/>
</dbReference>
<evidence type="ECO:0000313" key="2">
    <source>
        <dbReference type="EMBL" id="TFK32590.1"/>
    </source>
</evidence>
<evidence type="ECO:0008006" key="4">
    <source>
        <dbReference type="Google" id="ProtNLM"/>
    </source>
</evidence>
<dbReference type="STRING" id="68775.A0A5C3LIG5"/>
<feature type="transmembrane region" description="Helical" evidence="1">
    <location>
        <begin position="48"/>
        <end position="74"/>
    </location>
</feature>
<accession>A0A5C3LIG5</accession>
<keyword evidence="1" id="KW-1133">Transmembrane helix</keyword>
<dbReference type="EMBL" id="ML213669">
    <property type="protein sequence ID" value="TFK32590.1"/>
    <property type="molecule type" value="Genomic_DNA"/>
</dbReference>
<keyword evidence="3" id="KW-1185">Reference proteome</keyword>